<dbReference type="CDD" id="cd09272">
    <property type="entry name" value="RNase_HI_RT_Ty1"/>
    <property type="match status" value="1"/>
</dbReference>
<dbReference type="Pfam" id="PF07727">
    <property type="entry name" value="RVT_2"/>
    <property type="match status" value="1"/>
</dbReference>
<dbReference type="PANTHER" id="PTHR11439:SF522">
    <property type="entry name" value="REVERSE TRANSCRIPTASE TY1_COPIA-TYPE DOMAIN-CONTAINING PROTEIN"/>
    <property type="match status" value="1"/>
</dbReference>
<feature type="domain" description="Reverse transcriptase Ty1/copia-type" evidence="1">
    <location>
        <begin position="1"/>
        <end position="91"/>
    </location>
</feature>
<protein>
    <submittedName>
        <fullName evidence="3">Uncharacterized mitochondrial protein AtMg00810</fullName>
    </submittedName>
</protein>
<dbReference type="SUPFAM" id="SSF56672">
    <property type="entry name" value="DNA/RNA polymerases"/>
    <property type="match status" value="1"/>
</dbReference>
<keyword evidence="2" id="KW-1185">Reference proteome</keyword>
<evidence type="ECO:0000259" key="1">
    <source>
        <dbReference type="Pfam" id="PF07727"/>
    </source>
</evidence>
<proteinExistence type="predicted"/>
<dbReference type="PANTHER" id="PTHR11439">
    <property type="entry name" value="GAG-POL-RELATED RETROTRANSPOSON"/>
    <property type="match status" value="1"/>
</dbReference>
<dbReference type="Proteomes" id="UP000813463">
    <property type="component" value="Chromosome 6"/>
</dbReference>
<dbReference type="InterPro" id="IPR013103">
    <property type="entry name" value="RVT_2"/>
</dbReference>
<gene>
    <name evidence="3" type="primary">LOC130463431</name>
</gene>
<organism evidence="2 3">
    <name type="scientific">Spinacia oleracea</name>
    <name type="common">Spinach</name>
    <dbReference type="NCBI Taxonomy" id="3562"/>
    <lineage>
        <taxon>Eukaryota</taxon>
        <taxon>Viridiplantae</taxon>
        <taxon>Streptophyta</taxon>
        <taxon>Embryophyta</taxon>
        <taxon>Tracheophyta</taxon>
        <taxon>Spermatophyta</taxon>
        <taxon>Magnoliopsida</taxon>
        <taxon>eudicotyledons</taxon>
        <taxon>Gunneridae</taxon>
        <taxon>Pentapetalae</taxon>
        <taxon>Caryophyllales</taxon>
        <taxon>Chenopodiaceae</taxon>
        <taxon>Chenopodioideae</taxon>
        <taxon>Anserineae</taxon>
        <taxon>Spinacia</taxon>
    </lineage>
</organism>
<name>A0ABM3QYU0_SPIOL</name>
<reference evidence="3" key="2">
    <citation type="submission" date="2025-08" db="UniProtKB">
        <authorList>
            <consortium name="RefSeq"/>
        </authorList>
    </citation>
    <scope>IDENTIFICATION</scope>
    <source>
        <tissue evidence="3">Leaf</tissue>
    </source>
</reference>
<dbReference type="GeneID" id="130463431"/>
<reference evidence="2" key="1">
    <citation type="journal article" date="2021" name="Nat. Commun.">
        <title>Genomic analyses provide insights into spinach domestication and the genetic basis of agronomic traits.</title>
        <authorList>
            <person name="Cai X."/>
            <person name="Sun X."/>
            <person name="Xu C."/>
            <person name="Sun H."/>
            <person name="Wang X."/>
            <person name="Ge C."/>
            <person name="Zhang Z."/>
            <person name="Wang Q."/>
            <person name="Fei Z."/>
            <person name="Jiao C."/>
            <person name="Wang Q."/>
        </authorList>
    </citation>
    <scope>NUCLEOTIDE SEQUENCE [LARGE SCALE GENOMIC DNA]</scope>
    <source>
        <strain evidence="2">cv. Varoflay</strain>
    </source>
</reference>
<evidence type="ECO:0000313" key="2">
    <source>
        <dbReference type="Proteomes" id="UP000813463"/>
    </source>
</evidence>
<evidence type="ECO:0000313" key="3">
    <source>
        <dbReference type="RefSeq" id="XP_056688542.1"/>
    </source>
</evidence>
<dbReference type="RefSeq" id="XP_056688542.1">
    <property type="nucleotide sequence ID" value="XM_056832564.1"/>
</dbReference>
<dbReference type="InterPro" id="IPR043502">
    <property type="entry name" value="DNA/RNA_pol_sf"/>
</dbReference>
<accession>A0ABM3QYU0</accession>
<sequence>MFSKSVNGKETIVLVYVDDLLVTGNDEAEVGLIKKELDKAFTVKDLGDIRYFLGIEVARNSKGTMLNQRKFILDIMRSTGTQDCKPAKFPFPKGIKLSIEQGELLEDPEIYRRIIGKLLYLNLTRPDISYSVQQLSQFMNDPRKPHLQAAMHVLTAFCDSDWGSCAFSAKSLTGYCIFLGDSLISWKTKKQKTTSKSSTEAEYRCMSHPTSEIVWLNGILEDLGFTIPKPIDLFCDNKSAIHLAHNPVFHERTKHLNVDCHYVRDHLQDGTLNVLHIRSFLQLADLMTKSLSEQQHKQLSSKLGMVSLPTKQLIYELLQKDAKNRRGAYEGANEIKRHPFFRGCRLISCLLSG</sequence>